<dbReference type="RefSeq" id="XP_003713143.1">
    <property type="nucleotide sequence ID" value="XM_003713095.1"/>
</dbReference>
<evidence type="ECO:0008006" key="3">
    <source>
        <dbReference type="Google" id="ProtNLM"/>
    </source>
</evidence>
<gene>
    <name evidence="1" type="ORF">MGG_16961</name>
</gene>
<keyword evidence="2" id="KW-1185">Reference proteome</keyword>
<dbReference type="InParanoid" id="G4N2D2"/>
<dbReference type="VEuPathDB" id="FungiDB:MGG_16961"/>
<dbReference type="OrthoDB" id="4809756at2759"/>
<protein>
    <recommendedName>
        <fullName evidence="3">FluG domain-containing protein</fullName>
    </recommendedName>
</protein>
<evidence type="ECO:0000313" key="2">
    <source>
        <dbReference type="Proteomes" id="UP000009058"/>
    </source>
</evidence>
<accession>G4N2D2</accession>
<dbReference type="KEGG" id="mgr:MGG_16961"/>
<proteinExistence type="predicted"/>
<dbReference type="GeneID" id="12986063"/>
<dbReference type="OMA" id="CEQDETI"/>
<dbReference type="AlphaFoldDB" id="G4N2D2"/>
<reference key="2">
    <citation type="submission" date="2011-05" db="EMBL/GenBank/DDBJ databases">
        <title>The Genome Sequence of Magnaporthe oryzae 70-15.</title>
        <authorList>
            <consortium name="The Broad Institute Genome Sequencing Platform"/>
            <person name="Ma L.-J."/>
            <person name="Dead R."/>
            <person name="Young S.K."/>
            <person name="Zeng Q."/>
            <person name="Gargeya S."/>
            <person name="Fitzgerald M."/>
            <person name="Haas B."/>
            <person name="Abouelleil A."/>
            <person name="Alvarado L."/>
            <person name="Arachchi H.M."/>
            <person name="Berlin A."/>
            <person name="Brown A."/>
            <person name="Chapman S.B."/>
            <person name="Chen Z."/>
            <person name="Dunbar C."/>
            <person name="Freedman E."/>
            <person name="Gearin G."/>
            <person name="Gellesch M."/>
            <person name="Goldberg J."/>
            <person name="Griggs A."/>
            <person name="Gujja S."/>
            <person name="Heiman D."/>
            <person name="Howarth C."/>
            <person name="Larson L."/>
            <person name="Lui A."/>
            <person name="MacDonald P.J.P."/>
            <person name="Mehta T."/>
            <person name="Montmayeur A."/>
            <person name="Murphy C."/>
            <person name="Neiman D."/>
            <person name="Pearson M."/>
            <person name="Priest M."/>
            <person name="Roberts A."/>
            <person name="Saif S."/>
            <person name="Shea T."/>
            <person name="Shenoy N."/>
            <person name="Sisk P."/>
            <person name="Stolte C."/>
            <person name="Sykes S."/>
            <person name="Yandava C."/>
            <person name="Wortman J."/>
            <person name="Nusbaum C."/>
            <person name="Birren B."/>
        </authorList>
    </citation>
    <scope>NUCLEOTIDE SEQUENCE</scope>
    <source>
        <strain>70-15</strain>
    </source>
</reference>
<name>G4N2D2_PYRO7</name>
<reference evidence="1 2" key="1">
    <citation type="journal article" date="2005" name="Nature">
        <title>The genome sequence of the rice blast fungus Magnaporthe grisea.</title>
        <authorList>
            <person name="Dean R.A."/>
            <person name="Talbot N.J."/>
            <person name="Ebbole D.J."/>
            <person name="Farman M.L."/>
            <person name="Mitchell T.K."/>
            <person name="Orbach M.J."/>
            <person name="Thon M."/>
            <person name="Kulkarni R."/>
            <person name="Xu J.R."/>
            <person name="Pan H."/>
            <person name="Read N.D."/>
            <person name="Lee Y.H."/>
            <person name="Carbone I."/>
            <person name="Brown D."/>
            <person name="Oh Y.Y."/>
            <person name="Donofrio N."/>
            <person name="Jeong J.S."/>
            <person name="Soanes D.M."/>
            <person name="Djonovic S."/>
            <person name="Kolomiets E."/>
            <person name="Rehmeyer C."/>
            <person name="Li W."/>
            <person name="Harding M."/>
            <person name="Kim S."/>
            <person name="Lebrun M.H."/>
            <person name="Bohnert H."/>
            <person name="Coughlan S."/>
            <person name="Butler J."/>
            <person name="Calvo S."/>
            <person name="Ma L.J."/>
            <person name="Nicol R."/>
            <person name="Purcell S."/>
            <person name="Nusbaum C."/>
            <person name="Galagan J.E."/>
            <person name="Birren B.W."/>
        </authorList>
    </citation>
    <scope>NUCLEOTIDE SEQUENCE [LARGE SCALE GENOMIC DNA]</scope>
    <source>
        <strain evidence="2">70-15 / ATCC MYA-4617 / FGSC 8958</strain>
    </source>
</reference>
<evidence type="ECO:0000313" key="1">
    <source>
        <dbReference type="EMBL" id="EHA53336.1"/>
    </source>
</evidence>
<organism evidence="1 2">
    <name type="scientific">Pyricularia oryzae (strain 70-15 / ATCC MYA-4617 / FGSC 8958)</name>
    <name type="common">Rice blast fungus</name>
    <name type="synonym">Magnaporthe oryzae</name>
    <dbReference type="NCBI Taxonomy" id="242507"/>
    <lineage>
        <taxon>Eukaryota</taxon>
        <taxon>Fungi</taxon>
        <taxon>Dikarya</taxon>
        <taxon>Ascomycota</taxon>
        <taxon>Pezizomycotina</taxon>
        <taxon>Sordariomycetes</taxon>
        <taxon>Sordariomycetidae</taxon>
        <taxon>Magnaporthales</taxon>
        <taxon>Pyriculariaceae</taxon>
        <taxon>Pyricularia</taxon>
    </lineage>
</organism>
<dbReference type="HOGENOM" id="CLU_013367_0_0_1"/>
<sequence length="890" mass="101931">MSESLAQVGQRRLTLFEQINRIELDGDEAIFNLMEELKADEVEAAGFRWHAYSTQKDQDRTLELYKKFLRLQKILPNENDETLSEKDQDLIMFPTEKRTLHTNARYFVIFVARFAPGLRGRMTYSRLARYRLDFIFWTNRIHDKYGLERPSKSMLYNQITEAMRFASKKYQLSAGGIRTRSGIGLNELRQLIDLDMTTTPSMDNAEGHHLAWLLGRVCCVRPGSIGWSHREYEKTGQYLTWGDVRITRTEEKGRFVAEICFRTLKTNFDDPERGRNKPNPLQELKTTIVSPSSLDALVFSIPHRLLTMAIRRGLLVGINTIDELFNGTNYEILIKPEARPLPVVLSAAPRGLGVVEKPISALALTGYLRTRGERLGYPETINFMSIRRRSATDLTRLIGRDATRTLMNHDPDSRILEKWYLDFTPTTDLMNLALGNTNDLGQESMDLLKRANPLAIGAISHDPAALAKLHGPALNALVSKIMASAPMPDQPRRQHEQTLFRRRVQYAAKKILLSEQVQKQRETLKLQEYQERVQAIGKSSFMEEILKLTRKALEEAPDDIDIDDDAVDQETGMFVEDVPDELAEEDLEDQDDTLGQDSVQVQVDEEEYLRSPDAESEVPYADAAKTFMEILLQGSLSQHNDYKNNPVHCPLCEQDETIPRKFKDKKWNNPSKLAAHMQTPLHTPKGLWERQAEELASLRGDGRFECSYCKEIGVDEDEYHFANLRALFVHVENDTKFTRPEAKHQLEMHKELKGRDGWGEPGWAEHQGDVRKRIVKEARDYRLKRDLRPFDFNYSDHKEIPVGIPVQNNPGILRGGPAPSVSSHPAKRARPYRLDDSILSFTDSQTEIPLHQQHLIRSTPVSQISELPSFATVIPVAHRRFITTKKHSSS</sequence>
<dbReference type="EMBL" id="CM001233">
    <property type="protein sequence ID" value="EHA53336.1"/>
    <property type="molecule type" value="Genomic_DNA"/>
</dbReference>
<dbReference type="Proteomes" id="UP000009058">
    <property type="component" value="Chromosome 3"/>
</dbReference>
<dbReference type="eggNOG" id="ENOG502SG99">
    <property type="taxonomic scope" value="Eukaryota"/>
</dbReference>